<evidence type="ECO:0000313" key="1">
    <source>
        <dbReference type="EMBL" id="RVX41912.1"/>
    </source>
</evidence>
<comment type="caution">
    <text evidence="1">The sequence shown here is derived from an EMBL/GenBank/DDBJ whole genome shotgun (WGS) entry which is preliminary data.</text>
</comment>
<organism evidence="1 2">
    <name type="scientific">Nonomuraea polychroma</name>
    <dbReference type="NCBI Taxonomy" id="46176"/>
    <lineage>
        <taxon>Bacteria</taxon>
        <taxon>Bacillati</taxon>
        <taxon>Actinomycetota</taxon>
        <taxon>Actinomycetes</taxon>
        <taxon>Streptosporangiales</taxon>
        <taxon>Streptosporangiaceae</taxon>
        <taxon>Nonomuraea</taxon>
    </lineage>
</organism>
<sequence>MNTSGEMTIRYGGGRTRDRVELLSGDLWRDVVALRKAVRQFGDRWWWCRSRSRGCDNQNKLSQIY</sequence>
<dbReference type="AlphaFoldDB" id="A0A438M879"/>
<accession>A0A438M879</accession>
<reference evidence="1 2" key="1">
    <citation type="submission" date="2019-01" db="EMBL/GenBank/DDBJ databases">
        <title>Sequencing the genomes of 1000 actinobacteria strains.</title>
        <authorList>
            <person name="Klenk H.-P."/>
        </authorList>
    </citation>
    <scope>NUCLEOTIDE SEQUENCE [LARGE SCALE GENOMIC DNA]</scope>
    <source>
        <strain evidence="1 2">DSM 43925</strain>
    </source>
</reference>
<protein>
    <submittedName>
        <fullName evidence="1">Uncharacterized protein</fullName>
    </submittedName>
</protein>
<evidence type="ECO:0000313" key="2">
    <source>
        <dbReference type="Proteomes" id="UP000284824"/>
    </source>
</evidence>
<dbReference type="Proteomes" id="UP000284824">
    <property type="component" value="Unassembled WGS sequence"/>
</dbReference>
<name>A0A438M879_9ACTN</name>
<dbReference type="EMBL" id="SAUN01000001">
    <property type="protein sequence ID" value="RVX41912.1"/>
    <property type="molecule type" value="Genomic_DNA"/>
</dbReference>
<proteinExistence type="predicted"/>
<keyword evidence="2" id="KW-1185">Reference proteome</keyword>
<gene>
    <name evidence="1" type="ORF">EDD27_4515</name>
</gene>